<sequence>MSSKEDSVNDLSRKLDKSQIDTSSKLLSLRNQYIPESYDLHLDINHLKPNFNGLVTIDIKKNDKYHGSFDDFKLTLHASKLIITKAVLVDGEDTTNLKVEYDRGRHEVSFTINSNYEWKTPERAKVSLTYMGQINTIKTYKDQTKGLFKTNYLDSISGKSNNYVLATHTQPHFCKLIFPVVDELNFKVPIKLTIVTLSSFKVLSNSSLIADPFPVPMSENASFAFKPTPPIASSVFGFVIGDLEYLENNDHVVPVRVYAPIGTLPSCSYPLYVTSSLLPILQEMLNHEYPLDKLDFVALPFLSDGAMENWGLVTVLSSQLLIDESSHEAVKLQVRQLIAHELVHQWVGNLISFDDWSNLWLNESFATWLGNYLLYVARLDKEDYEDDAFEIRLLHDQETRMDEDCFYDETTNSSSLPSIHEITSSIKSSLSDSTQDLFDKTAYEKGIILLSMIGSILQNENSTREDFSRTNYSNMLKGVSKAIDKYKFRNIKPFDLWNVLNEFTSIDLLSFVHSWVRYPGYPIVNVTTKDDKLIIEQHRYLFNNNPQDFNLEDTPYHLPLSIKLIDDKKNLKILNIMLTDRKVEVPIPLHQFITLNSNKSGYYKVVYSNEFIPRICTNIVNNNFTPQETISIINDYGKLLGQENSTSQHLISLIAVLNCFIDYKWEIDNNVLKVGLNYLETISNILLHFSDYSEYKIWLERYITKLYNKIGNWERLFVLTSDYSPIEMEVRNLILHIGLNIPKFQDVCRKMFKNFINPSSNKTFTPRELFPSIFNLTMRKANQKEYKQILQLVKNSNNSILNNSNSSIEHLQTVAVSSLSFAENEDLLSKSLNFVMTNIDSKLIELALIGFQFKHSKSDILKLWHWYKLHYDQWILKSLRKGSDWAKQLAITMKNISKIILGDLMQFHSDLVSLREEFVKEKLQKLPEHGLKDLVQDLEDTNIEKQTIGKFYNDLIKNLP</sequence>
<evidence type="ECO:0000256" key="9">
    <source>
        <dbReference type="PIRSR" id="PIRSR634016-4"/>
    </source>
</evidence>
<dbReference type="PANTHER" id="PTHR11533:SF299">
    <property type="entry name" value="AMINOPEPTIDASE"/>
    <property type="match status" value="1"/>
</dbReference>
<evidence type="ECO:0000256" key="3">
    <source>
        <dbReference type="ARBA" id="ARBA00022723"/>
    </source>
</evidence>
<dbReference type="Proteomes" id="UP000054251">
    <property type="component" value="Unassembled WGS sequence"/>
</dbReference>
<keyword evidence="10" id="KW-0031">Aminopeptidase</keyword>
<dbReference type="GO" id="GO:0042277">
    <property type="term" value="F:peptide binding"/>
    <property type="evidence" value="ECO:0007669"/>
    <property type="project" value="TreeGrafter"/>
</dbReference>
<dbReference type="AlphaFoldDB" id="A0A0V1Q3L9"/>
<dbReference type="GO" id="GO:0016020">
    <property type="term" value="C:membrane"/>
    <property type="evidence" value="ECO:0007669"/>
    <property type="project" value="TreeGrafter"/>
</dbReference>
<feature type="domain" description="Aminopeptidase N-like N-terminal" evidence="13">
    <location>
        <begin position="35"/>
        <end position="233"/>
    </location>
</feature>
<dbReference type="EC" id="3.4.11.-" evidence="10"/>
<evidence type="ECO:0000256" key="10">
    <source>
        <dbReference type="RuleBase" id="RU364040"/>
    </source>
</evidence>
<evidence type="ECO:0000259" key="11">
    <source>
        <dbReference type="Pfam" id="PF01433"/>
    </source>
</evidence>
<keyword evidence="4 10" id="KW-0378">Hydrolase</keyword>
<evidence type="ECO:0000256" key="7">
    <source>
        <dbReference type="PIRSR" id="PIRSR634016-1"/>
    </source>
</evidence>
<dbReference type="OrthoDB" id="10031169at2759"/>
<dbReference type="Gene3D" id="2.60.40.1910">
    <property type="match status" value="1"/>
</dbReference>
<dbReference type="Gene3D" id="1.25.50.20">
    <property type="match status" value="1"/>
</dbReference>
<feature type="domain" description="Peptidase M1 membrane alanine aminopeptidase" evidence="11">
    <location>
        <begin position="271"/>
        <end position="515"/>
    </location>
</feature>
<dbReference type="PRINTS" id="PR00756">
    <property type="entry name" value="ALADIPTASE"/>
</dbReference>
<name>A0A0V1Q3L9_9ASCO</name>
<dbReference type="GeneID" id="26838201"/>
<keyword evidence="2 10" id="KW-0645">Protease</keyword>
<evidence type="ECO:0000256" key="5">
    <source>
        <dbReference type="ARBA" id="ARBA00022833"/>
    </source>
</evidence>
<feature type="active site" description="Proton acceptor" evidence="7">
    <location>
        <position position="341"/>
    </location>
</feature>
<accession>A0A0V1Q3L9</accession>
<dbReference type="InterPro" id="IPR050344">
    <property type="entry name" value="Peptidase_M1_aminopeptidases"/>
</dbReference>
<reference evidence="14 15" key="1">
    <citation type="submission" date="2015-11" db="EMBL/GenBank/DDBJ databases">
        <title>The genome of Debaryomyces fabryi.</title>
        <authorList>
            <person name="Tafer H."/>
            <person name="Lopandic K."/>
        </authorList>
    </citation>
    <scope>NUCLEOTIDE SEQUENCE [LARGE SCALE GENOMIC DNA]</scope>
    <source>
        <strain evidence="14 15">CBS 789</strain>
    </source>
</reference>
<evidence type="ECO:0000256" key="4">
    <source>
        <dbReference type="ARBA" id="ARBA00022801"/>
    </source>
</evidence>
<dbReference type="GO" id="GO:0070006">
    <property type="term" value="F:metalloaminopeptidase activity"/>
    <property type="evidence" value="ECO:0007669"/>
    <property type="project" value="TreeGrafter"/>
</dbReference>
<dbReference type="EMBL" id="LMYN01000015">
    <property type="protein sequence ID" value="KSA03058.1"/>
    <property type="molecule type" value="Genomic_DNA"/>
</dbReference>
<evidence type="ECO:0000259" key="13">
    <source>
        <dbReference type="Pfam" id="PF17900"/>
    </source>
</evidence>
<keyword evidence="3 8" id="KW-0479">Metal-binding</keyword>
<dbReference type="GO" id="GO:0005737">
    <property type="term" value="C:cytoplasm"/>
    <property type="evidence" value="ECO:0007669"/>
    <property type="project" value="TreeGrafter"/>
</dbReference>
<feature type="site" description="Transition state stabilizer" evidence="9">
    <location>
        <position position="443"/>
    </location>
</feature>
<comment type="caution">
    <text evidence="14">The sequence shown here is derived from an EMBL/GenBank/DDBJ whole genome shotgun (WGS) entry which is preliminary data.</text>
</comment>
<feature type="binding site" evidence="8">
    <location>
        <position position="340"/>
    </location>
    <ligand>
        <name>Zn(2+)</name>
        <dbReference type="ChEBI" id="CHEBI:29105"/>
        <note>catalytic</note>
    </ligand>
</feature>
<dbReference type="InterPro" id="IPR001930">
    <property type="entry name" value="Peptidase_M1"/>
</dbReference>
<feature type="binding site" evidence="8">
    <location>
        <position position="344"/>
    </location>
    <ligand>
        <name>Zn(2+)</name>
        <dbReference type="ChEBI" id="CHEBI:29105"/>
        <note>catalytic</note>
    </ligand>
</feature>
<dbReference type="GO" id="GO:0008270">
    <property type="term" value="F:zinc ion binding"/>
    <property type="evidence" value="ECO:0007669"/>
    <property type="project" value="UniProtKB-UniRule"/>
</dbReference>
<keyword evidence="15" id="KW-1185">Reference proteome</keyword>
<dbReference type="SUPFAM" id="SSF63737">
    <property type="entry name" value="Leukotriene A4 hydrolase N-terminal domain"/>
    <property type="match status" value="1"/>
</dbReference>
<evidence type="ECO:0000313" key="14">
    <source>
        <dbReference type="EMBL" id="KSA03058.1"/>
    </source>
</evidence>
<dbReference type="InterPro" id="IPR034016">
    <property type="entry name" value="M1_APN-typ"/>
</dbReference>
<dbReference type="InterPro" id="IPR014782">
    <property type="entry name" value="Peptidase_M1_dom"/>
</dbReference>
<dbReference type="InterPro" id="IPR024571">
    <property type="entry name" value="ERAP1-like_C_dom"/>
</dbReference>
<protein>
    <recommendedName>
        <fullName evidence="10">Aminopeptidase</fullName>
        <ecNumber evidence="10">3.4.11.-</ecNumber>
    </recommendedName>
</protein>
<dbReference type="InterPro" id="IPR027268">
    <property type="entry name" value="Peptidase_M4/M1_CTD_sf"/>
</dbReference>
<dbReference type="SUPFAM" id="SSF55486">
    <property type="entry name" value="Metalloproteases ('zincins'), catalytic domain"/>
    <property type="match status" value="1"/>
</dbReference>
<dbReference type="InterPro" id="IPR042097">
    <property type="entry name" value="Aminopeptidase_N-like_N_sf"/>
</dbReference>
<dbReference type="GO" id="GO:0006508">
    <property type="term" value="P:proteolysis"/>
    <property type="evidence" value="ECO:0007669"/>
    <property type="project" value="UniProtKB-KW"/>
</dbReference>
<evidence type="ECO:0000256" key="2">
    <source>
        <dbReference type="ARBA" id="ARBA00022670"/>
    </source>
</evidence>
<dbReference type="Gene3D" id="1.10.390.10">
    <property type="entry name" value="Neutral Protease Domain 2"/>
    <property type="match status" value="1"/>
</dbReference>
<comment type="cofactor">
    <cofactor evidence="8 10">
        <name>Zn(2+)</name>
        <dbReference type="ChEBI" id="CHEBI:29105"/>
    </cofactor>
    <text evidence="8 10">Binds 1 zinc ion per subunit.</text>
</comment>
<dbReference type="InterPro" id="IPR045357">
    <property type="entry name" value="Aminopeptidase_N-like_N"/>
</dbReference>
<evidence type="ECO:0000256" key="6">
    <source>
        <dbReference type="ARBA" id="ARBA00023049"/>
    </source>
</evidence>
<evidence type="ECO:0000256" key="8">
    <source>
        <dbReference type="PIRSR" id="PIRSR634016-3"/>
    </source>
</evidence>
<dbReference type="Pfam" id="PF01433">
    <property type="entry name" value="Peptidase_M1"/>
    <property type="match status" value="1"/>
</dbReference>
<organism evidence="14 15">
    <name type="scientific">Debaryomyces fabryi</name>
    <dbReference type="NCBI Taxonomy" id="58627"/>
    <lineage>
        <taxon>Eukaryota</taxon>
        <taxon>Fungi</taxon>
        <taxon>Dikarya</taxon>
        <taxon>Ascomycota</taxon>
        <taxon>Saccharomycotina</taxon>
        <taxon>Pichiomycetes</taxon>
        <taxon>Debaryomycetaceae</taxon>
        <taxon>Debaryomyces</taxon>
    </lineage>
</organism>
<proteinExistence type="inferred from homology"/>
<comment type="similarity">
    <text evidence="1 10">Belongs to the peptidase M1 family.</text>
</comment>
<dbReference type="RefSeq" id="XP_015469160.1">
    <property type="nucleotide sequence ID" value="XM_015610022.1"/>
</dbReference>
<keyword evidence="6 10" id="KW-0482">Metalloprotease</keyword>
<dbReference type="CDD" id="cd09601">
    <property type="entry name" value="M1_APN-Q_like"/>
    <property type="match status" value="1"/>
</dbReference>
<evidence type="ECO:0000313" key="15">
    <source>
        <dbReference type="Proteomes" id="UP000054251"/>
    </source>
</evidence>
<dbReference type="GO" id="GO:0043171">
    <property type="term" value="P:peptide catabolic process"/>
    <property type="evidence" value="ECO:0007669"/>
    <property type="project" value="TreeGrafter"/>
</dbReference>
<feature type="binding site" evidence="8">
    <location>
        <position position="363"/>
    </location>
    <ligand>
        <name>Zn(2+)</name>
        <dbReference type="ChEBI" id="CHEBI:29105"/>
        <note>catalytic</note>
    </ligand>
</feature>
<dbReference type="Pfam" id="PF17900">
    <property type="entry name" value="Peptidase_M1_N"/>
    <property type="match status" value="1"/>
</dbReference>
<evidence type="ECO:0000259" key="12">
    <source>
        <dbReference type="Pfam" id="PF11838"/>
    </source>
</evidence>
<keyword evidence="5 8" id="KW-0862">Zinc</keyword>
<gene>
    <name evidence="14" type="ORF">AC631_01192</name>
</gene>
<feature type="domain" description="ERAP1-like C-terminal" evidence="12">
    <location>
        <begin position="592"/>
        <end position="922"/>
    </location>
</feature>
<evidence type="ECO:0000256" key="1">
    <source>
        <dbReference type="ARBA" id="ARBA00010136"/>
    </source>
</evidence>
<dbReference type="PANTHER" id="PTHR11533">
    <property type="entry name" value="PROTEASE M1 ZINC METALLOPROTEASE"/>
    <property type="match status" value="1"/>
</dbReference>
<dbReference type="Pfam" id="PF11838">
    <property type="entry name" value="ERAP1_C"/>
    <property type="match status" value="1"/>
</dbReference>
<dbReference type="Gene3D" id="2.60.40.1730">
    <property type="entry name" value="tricorn interacting facor f3 domain"/>
    <property type="match status" value="1"/>
</dbReference>